<dbReference type="CDD" id="cd08503">
    <property type="entry name" value="PBP2_NikA_DppA_OppA_like_17"/>
    <property type="match status" value="1"/>
</dbReference>
<accession>A0A4R6AUF0</accession>
<dbReference type="GO" id="GO:0030288">
    <property type="term" value="C:outer membrane-bounded periplasmic space"/>
    <property type="evidence" value="ECO:0007669"/>
    <property type="project" value="UniProtKB-ARBA"/>
</dbReference>
<dbReference type="AlphaFoldDB" id="A0A4R6AUF0"/>
<dbReference type="InterPro" id="IPR000914">
    <property type="entry name" value="SBP_5_dom"/>
</dbReference>
<name>A0A4R6AUF0_9RHOB</name>
<protein>
    <submittedName>
        <fullName evidence="4">ABC transporter substrate-binding protein</fullName>
    </submittedName>
</protein>
<dbReference type="EMBL" id="SMZO01000032">
    <property type="protein sequence ID" value="TDL86358.1"/>
    <property type="molecule type" value="Genomic_DNA"/>
</dbReference>
<evidence type="ECO:0000256" key="1">
    <source>
        <dbReference type="ARBA" id="ARBA00004418"/>
    </source>
</evidence>
<keyword evidence="5" id="KW-1185">Reference proteome</keyword>
<comment type="caution">
    <text evidence="4">The sequence shown here is derived from an EMBL/GenBank/DDBJ whole genome shotgun (WGS) entry which is preliminary data.</text>
</comment>
<organism evidence="4 5">
    <name type="scientific">Meridianimarinicoccus aquatilis</name>
    <dbReference type="NCBI Taxonomy" id="2552766"/>
    <lineage>
        <taxon>Bacteria</taxon>
        <taxon>Pseudomonadati</taxon>
        <taxon>Pseudomonadota</taxon>
        <taxon>Alphaproteobacteria</taxon>
        <taxon>Rhodobacterales</taxon>
        <taxon>Paracoccaceae</taxon>
        <taxon>Meridianimarinicoccus</taxon>
    </lineage>
</organism>
<feature type="domain" description="Solute-binding protein family 5" evidence="3">
    <location>
        <begin position="111"/>
        <end position="454"/>
    </location>
</feature>
<evidence type="ECO:0000259" key="3">
    <source>
        <dbReference type="Pfam" id="PF00496"/>
    </source>
</evidence>
<dbReference type="GO" id="GO:0043190">
    <property type="term" value="C:ATP-binding cassette (ABC) transporter complex"/>
    <property type="evidence" value="ECO:0007669"/>
    <property type="project" value="InterPro"/>
</dbReference>
<gene>
    <name evidence="4" type="ORF">E2L05_13470</name>
</gene>
<dbReference type="PROSITE" id="PS51318">
    <property type="entry name" value="TAT"/>
    <property type="match status" value="1"/>
</dbReference>
<sequence>MYRNGRTLPRGTLHAVDRLAKECRLGLLSRREFLSRATALGVTGTAAMALAGLPARAQTSEQSPVPGGTLRIQMDVRPVTDPRLLDIPESANVLRGLMEYLVEYRADGRFEGRLLSHWEANAEATEYHLHLRPGVQWNTGAPFTADDVAANFEGWADATVPGNSMANRLVALTDPDTGKAREGAIDVIDPLIVRLRLLRPDITLIPSVADYPAAVQHRDYIGTNPVEHGIGTGAYKITKFEPGRIAVLERATDHKYWGTAALDRVELIDFGPDPLLWRSAAAEGLFDMTARTEPGYISEFDGLGWEGYSVQTAATVVVRPNQKAKVGDQVPYGDLRVRRALALAVDNQICLELGIDGRGTVGENHHVCPIQPDYAHLPPLRADPTEARRLMEDANMLDFEHELVSVDDTLRRDTTDVVAAQLVEAGIRVRRRIVPRDDFDLKWKDYPFSATYWNHRELGVQVLALAYRTGAVWNETGYSNPEFDRLLDRAVTIADADTRRDTMARLQQMLQTDGVIIQPFWQSLYRHARRAVVGAQMNPKFEVNPHRLGWATLP</sequence>
<comment type="subcellular location">
    <subcellularLocation>
        <location evidence="1">Periplasm</location>
    </subcellularLocation>
</comment>
<evidence type="ECO:0000256" key="2">
    <source>
        <dbReference type="ARBA" id="ARBA00005695"/>
    </source>
</evidence>
<dbReference type="Pfam" id="PF00496">
    <property type="entry name" value="SBP_bac_5"/>
    <property type="match status" value="1"/>
</dbReference>
<dbReference type="PIRSF" id="PIRSF002741">
    <property type="entry name" value="MppA"/>
    <property type="match status" value="1"/>
</dbReference>
<reference evidence="4 5" key="1">
    <citation type="submission" date="2019-03" db="EMBL/GenBank/DDBJ databases">
        <title>Rhodobacteraceae bacterium SM1902, a new member of the family Rhodobacteraceae isolated from Yantai.</title>
        <authorList>
            <person name="Sun Y."/>
        </authorList>
    </citation>
    <scope>NUCLEOTIDE SEQUENCE [LARGE SCALE GENOMIC DNA]</scope>
    <source>
        <strain evidence="4 5">SM1902</strain>
    </source>
</reference>
<dbReference type="OrthoDB" id="9803988at2"/>
<dbReference type="Gene3D" id="3.40.190.10">
    <property type="entry name" value="Periplasmic binding protein-like II"/>
    <property type="match status" value="1"/>
</dbReference>
<dbReference type="GO" id="GO:1904680">
    <property type="term" value="F:peptide transmembrane transporter activity"/>
    <property type="evidence" value="ECO:0007669"/>
    <property type="project" value="TreeGrafter"/>
</dbReference>
<evidence type="ECO:0000313" key="4">
    <source>
        <dbReference type="EMBL" id="TDL86358.1"/>
    </source>
</evidence>
<dbReference type="SUPFAM" id="SSF53850">
    <property type="entry name" value="Periplasmic binding protein-like II"/>
    <property type="match status" value="1"/>
</dbReference>
<evidence type="ECO:0000313" key="5">
    <source>
        <dbReference type="Proteomes" id="UP000294562"/>
    </source>
</evidence>
<dbReference type="GO" id="GO:0015833">
    <property type="term" value="P:peptide transport"/>
    <property type="evidence" value="ECO:0007669"/>
    <property type="project" value="TreeGrafter"/>
</dbReference>
<dbReference type="InterPro" id="IPR006311">
    <property type="entry name" value="TAT_signal"/>
</dbReference>
<comment type="similarity">
    <text evidence="2">Belongs to the bacterial solute-binding protein 5 family.</text>
</comment>
<dbReference type="InterPro" id="IPR039424">
    <property type="entry name" value="SBP_5"/>
</dbReference>
<dbReference type="PANTHER" id="PTHR30290">
    <property type="entry name" value="PERIPLASMIC BINDING COMPONENT OF ABC TRANSPORTER"/>
    <property type="match status" value="1"/>
</dbReference>
<dbReference type="Gene3D" id="3.10.105.10">
    <property type="entry name" value="Dipeptide-binding Protein, Domain 3"/>
    <property type="match status" value="1"/>
</dbReference>
<dbReference type="InterPro" id="IPR030678">
    <property type="entry name" value="Peptide/Ni-bd"/>
</dbReference>
<proteinExistence type="inferred from homology"/>
<dbReference type="Proteomes" id="UP000294562">
    <property type="component" value="Unassembled WGS sequence"/>
</dbReference>